<organism evidence="2 3">
    <name type="scientific">Brassica carinata</name>
    <name type="common">Ethiopian mustard</name>
    <name type="synonym">Abyssinian cabbage</name>
    <dbReference type="NCBI Taxonomy" id="52824"/>
    <lineage>
        <taxon>Eukaryota</taxon>
        <taxon>Viridiplantae</taxon>
        <taxon>Streptophyta</taxon>
        <taxon>Embryophyta</taxon>
        <taxon>Tracheophyta</taxon>
        <taxon>Spermatophyta</taxon>
        <taxon>Magnoliopsida</taxon>
        <taxon>eudicotyledons</taxon>
        <taxon>Gunneridae</taxon>
        <taxon>Pentapetalae</taxon>
        <taxon>rosids</taxon>
        <taxon>malvids</taxon>
        <taxon>Brassicales</taxon>
        <taxon>Brassicaceae</taxon>
        <taxon>Brassiceae</taxon>
        <taxon>Brassica</taxon>
    </lineage>
</organism>
<proteinExistence type="predicted"/>
<name>A0A8X7R9T6_BRACI</name>
<evidence type="ECO:0000256" key="1">
    <source>
        <dbReference type="SAM" id="MobiDB-lite"/>
    </source>
</evidence>
<feature type="region of interest" description="Disordered" evidence="1">
    <location>
        <begin position="57"/>
        <end position="83"/>
    </location>
</feature>
<dbReference type="EMBL" id="JAAMPC010000011">
    <property type="protein sequence ID" value="KAG2284366.1"/>
    <property type="molecule type" value="Genomic_DNA"/>
</dbReference>
<comment type="caution">
    <text evidence="2">The sequence shown here is derived from an EMBL/GenBank/DDBJ whole genome shotgun (WGS) entry which is preliminary data.</text>
</comment>
<dbReference type="AlphaFoldDB" id="A0A8X7R9T6"/>
<keyword evidence="3" id="KW-1185">Reference proteome</keyword>
<evidence type="ECO:0000313" key="3">
    <source>
        <dbReference type="Proteomes" id="UP000886595"/>
    </source>
</evidence>
<accession>A0A8X7R9T6</accession>
<protein>
    <submittedName>
        <fullName evidence="2">Uncharacterized protein</fullName>
    </submittedName>
</protein>
<reference evidence="2 3" key="1">
    <citation type="submission" date="2020-02" db="EMBL/GenBank/DDBJ databases">
        <authorList>
            <person name="Ma Q."/>
            <person name="Huang Y."/>
            <person name="Song X."/>
            <person name="Pei D."/>
        </authorList>
    </citation>
    <scope>NUCLEOTIDE SEQUENCE [LARGE SCALE GENOMIC DNA]</scope>
    <source>
        <strain evidence="2">Sxm20200214</strain>
        <tissue evidence="2">Leaf</tissue>
    </source>
</reference>
<evidence type="ECO:0000313" key="2">
    <source>
        <dbReference type="EMBL" id="KAG2284366.1"/>
    </source>
</evidence>
<sequence>MCNNQKFTIVAPPSFLLDLRMIRRQLRRPQLRSAIRQRRGGDDLSLRQIVVELSPCRENYSDDDSDDHHSVEEANGGNEQSQI</sequence>
<dbReference type="Proteomes" id="UP000886595">
    <property type="component" value="Unassembled WGS sequence"/>
</dbReference>
<gene>
    <name evidence="2" type="ORF">Bca52824_055586</name>
</gene>